<name>A0A2I0TIN7_LIMLA</name>
<proteinExistence type="predicted"/>
<keyword evidence="2" id="KW-1185">Reference proteome</keyword>
<protein>
    <submittedName>
        <fullName evidence="1">Uncharacterized protein</fullName>
    </submittedName>
</protein>
<organism evidence="1 2">
    <name type="scientific">Limosa lapponica baueri</name>
    <dbReference type="NCBI Taxonomy" id="1758121"/>
    <lineage>
        <taxon>Eukaryota</taxon>
        <taxon>Metazoa</taxon>
        <taxon>Chordata</taxon>
        <taxon>Craniata</taxon>
        <taxon>Vertebrata</taxon>
        <taxon>Euteleostomi</taxon>
        <taxon>Archelosauria</taxon>
        <taxon>Archosauria</taxon>
        <taxon>Dinosauria</taxon>
        <taxon>Saurischia</taxon>
        <taxon>Theropoda</taxon>
        <taxon>Coelurosauria</taxon>
        <taxon>Aves</taxon>
        <taxon>Neognathae</taxon>
        <taxon>Neoaves</taxon>
        <taxon>Charadriiformes</taxon>
        <taxon>Scolopacidae</taxon>
        <taxon>Limosa</taxon>
    </lineage>
</organism>
<gene>
    <name evidence="1" type="ORF">llap_16006</name>
</gene>
<evidence type="ECO:0000313" key="2">
    <source>
        <dbReference type="Proteomes" id="UP000233556"/>
    </source>
</evidence>
<dbReference type="EMBL" id="KZ509826">
    <property type="protein sequence ID" value="PKU33690.1"/>
    <property type="molecule type" value="Genomic_DNA"/>
</dbReference>
<reference evidence="2" key="2">
    <citation type="submission" date="2017-12" db="EMBL/GenBank/DDBJ databases">
        <title>Genome sequence of the Bar-tailed Godwit (Limosa lapponica baueri).</title>
        <authorList>
            <person name="Lima N.C.B."/>
            <person name="Parody-Merino A.M."/>
            <person name="Battley P.F."/>
            <person name="Fidler A.E."/>
            <person name="Prosdocimi F."/>
        </authorList>
    </citation>
    <scope>NUCLEOTIDE SEQUENCE [LARGE SCALE GENOMIC DNA]</scope>
</reference>
<evidence type="ECO:0000313" key="1">
    <source>
        <dbReference type="EMBL" id="PKU33690.1"/>
    </source>
</evidence>
<dbReference type="Proteomes" id="UP000233556">
    <property type="component" value="Unassembled WGS sequence"/>
</dbReference>
<reference evidence="2" key="1">
    <citation type="submission" date="2017-11" db="EMBL/GenBank/DDBJ databases">
        <authorList>
            <person name="Lima N.C."/>
            <person name="Parody-Merino A.M."/>
            <person name="Battley P.F."/>
            <person name="Fidler A.E."/>
            <person name="Prosdocimi F."/>
        </authorList>
    </citation>
    <scope>NUCLEOTIDE SEQUENCE [LARGE SCALE GENOMIC DNA]</scope>
</reference>
<accession>A0A2I0TIN7</accession>
<dbReference type="AlphaFoldDB" id="A0A2I0TIN7"/>
<sequence>MLAFHHACFSTAYQNDLILCTEKGVHEDQSPVLGHFALQGSLLWDPSQNITKQAEKYPGIIVLEFSISLAHFFQDVELQNIMFAAARLPLTFTLPTSSSFVMSNRLNAPLSHLIDNLHQEIVINMLT</sequence>